<dbReference type="EMBL" id="PGXC01000001">
    <property type="protein sequence ID" value="PKK92177.1"/>
    <property type="molecule type" value="Genomic_DNA"/>
</dbReference>
<evidence type="ECO:0000313" key="2">
    <source>
        <dbReference type="EMBL" id="PKK92177.1"/>
    </source>
</evidence>
<feature type="transmembrane region" description="Helical" evidence="1">
    <location>
        <begin position="6"/>
        <end position="35"/>
    </location>
</feature>
<protein>
    <recommendedName>
        <fullName evidence="4">O-antigen ligase domain-containing protein</fullName>
    </recommendedName>
</protein>
<feature type="transmembrane region" description="Helical" evidence="1">
    <location>
        <begin position="108"/>
        <end position="128"/>
    </location>
</feature>
<feature type="transmembrane region" description="Helical" evidence="1">
    <location>
        <begin position="600"/>
        <end position="626"/>
    </location>
</feature>
<keyword evidence="1" id="KW-0472">Membrane</keyword>
<dbReference type="Proteomes" id="UP000233256">
    <property type="component" value="Unassembled WGS sequence"/>
</dbReference>
<gene>
    <name evidence="2" type="ORF">CVV64_01840</name>
</gene>
<keyword evidence="1" id="KW-1133">Transmembrane helix</keyword>
<feature type="transmembrane region" description="Helical" evidence="1">
    <location>
        <begin position="237"/>
        <end position="268"/>
    </location>
</feature>
<reference evidence="2 3" key="1">
    <citation type="journal article" date="2017" name="ISME J.">
        <title>Potential for microbial H2 and metal transformations associated with novel bacteria and archaea in deep terrestrial subsurface sediments.</title>
        <authorList>
            <person name="Hernsdorf A.W."/>
            <person name="Amano Y."/>
            <person name="Miyakawa K."/>
            <person name="Ise K."/>
            <person name="Suzuki Y."/>
            <person name="Anantharaman K."/>
            <person name="Probst A."/>
            <person name="Burstein D."/>
            <person name="Thomas B.C."/>
            <person name="Banfield J.F."/>
        </authorList>
    </citation>
    <scope>NUCLEOTIDE SEQUENCE [LARGE SCALE GENOMIC DNA]</scope>
    <source>
        <strain evidence="2">HGW-Wallbacteria-1</strain>
    </source>
</reference>
<feature type="transmembrane region" description="Helical" evidence="1">
    <location>
        <begin position="280"/>
        <end position="298"/>
    </location>
</feature>
<accession>A0A2N1PV07</accession>
<name>A0A2N1PV07_9BACT</name>
<dbReference type="AlphaFoldDB" id="A0A2N1PV07"/>
<feature type="transmembrane region" description="Helical" evidence="1">
    <location>
        <begin position="55"/>
        <end position="79"/>
    </location>
</feature>
<evidence type="ECO:0000256" key="1">
    <source>
        <dbReference type="SAM" id="Phobius"/>
    </source>
</evidence>
<feature type="transmembrane region" description="Helical" evidence="1">
    <location>
        <begin position="565"/>
        <end position="588"/>
    </location>
</feature>
<comment type="caution">
    <text evidence="2">The sequence shown here is derived from an EMBL/GenBank/DDBJ whole genome shotgun (WGS) entry which is preliminary data.</text>
</comment>
<evidence type="ECO:0000313" key="3">
    <source>
        <dbReference type="Proteomes" id="UP000233256"/>
    </source>
</evidence>
<keyword evidence="1" id="KW-0812">Transmembrane</keyword>
<organism evidence="2 3">
    <name type="scientific">Candidatus Wallbacteria bacterium HGW-Wallbacteria-1</name>
    <dbReference type="NCBI Taxonomy" id="2013854"/>
    <lineage>
        <taxon>Bacteria</taxon>
        <taxon>Candidatus Walliibacteriota</taxon>
    </lineage>
</organism>
<proteinExistence type="predicted"/>
<sequence length="637" mass="68854">MKYGLHLIAIFSFIGMLGIQESALSILFFISYGLWFLSTRFFLPLPGRDGNFPNLSIIIVGPFILWTVSAAVSALIALIPEISGNPAPWMHSELIQSPSRERLALSWLVRYAAPSISAVLSVVLISVLSRETRGDWARNWTRVMALVPLAAFLKVLQGVVESMGNPLLDPRHAMPYPGPNPVSAMLLCGMAHCSIYLHMKFSDLRLSFVEDSISSVHAAASSVTLIGRVLRIHWPHLLLMILYGVALIPAGSRSSLPVLAIWAVIAILRLSGPGAPHDSSGFSVKVFFVLLPLILISASGHGTLMNSFSAGSVSGSERIFGALMSPCQCSGVHDLNCPGGKSIFATGQRVIPWSGRLWVSGASSEISQATEIIRVSGKSDIFMDINFPQCVSLVGMSYSMKTATARNRVLIESDGLTVGDFHGCSGMGQGGLVSLNFPLTETTRLKVEFSPPYRTDIFEIRNLSFFRSIAPTSGISPTHSTESAGGENLVSVQGMDRPEYGCMDWILGRFRANLIRVSLHLWPFIPVTGTGPGTAGIVLNRGSDLFETEGMISPRHAHNMVLQSFLEAGWAGGISSLLIMVIIGLAWIRSMVCPFFECGIILSVFLVFNGVDCIICSPALACYLVFSVAMALRISEE</sequence>
<evidence type="ECO:0008006" key="4">
    <source>
        <dbReference type="Google" id="ProtNLM"/>
    </source>
</evidence>